<organism evidence="4 5">
    <name type="scientific">Tribonema minus</name>
    <dbReference type="NCBI Taxonomy" id="303371"/>
    <lineage>
        <taxon>Eukaryota</taxon>
        <taxon>Sar</taxon>
        <taxon>Stramenopiles</taxon>
        <taxon>Ochrophyta</taxon>
        <taxon>PX clade</taxon>
        <taxon>Xanthophyceae</taxon>
        <taxon>Tribonematales</taxon>
        <taxon>Tribonemataceae</taxon>
        <taxon>Tribonema</taxon>
    </lineage>
</organism>
<accession>A0A835YZP9</accession>
<evidence type="ECO:0000313" key="5">
    <source>
        <dbReference type="Proteomes" id="UP000664859"/>
    </source>
</evidence>
<keyword evidence="2" id="KW-0812">Transmembrane</keyword>
<keyword evidence="2" id="KW-0472">Membrane</keyword>
<feature type="transmembrane region" description="Helical" evidence="2">
    <location>
        <begin position="269"/>
        <end position="292"/>
    </location>
</feature>
<reference evidence="4" key="1">
    <citation type="submission" date="2021-02" db="EMBL/GenBank/DDBJ databases">
        <title>First Annotated Genome of the Yellow-green Alga Tribonema minus.</title>
        <authorList>
            <person name="Mahan K.M."/>
        </authorList>
    </citation>
    <scope>NUCLEOTIDE SEQUENCE</scope>
    <source>
        <strain evidence="4">UTEX B ZZ1240</strain>
    </source>
</reference>
<feature type="signal peptide" evidence="3">
    <location>
        <begin position="1"/>
        <end position="22"/>
    </location>
</feature>
<name>A0A835YZP9_9STRA</name>
<comment type="caution">
    <text evidence="4">The sequence shown here is derived from an EMBL/GenBank/DDBJ whole genome shotgun (WGS) entry which is preliminary data.</text>
</comment>
<feature type="compositionally biased region" description="Gly residues" evidence="1">
    <location>
        <begin position="357"/>
        <end position="374"/>
    </location>
</feature>
<feature type="compositionally biased region" description="Basic and acidic residues" evidence="1">
    <location>
        <begin position="392"/>
        <end position="401"/>
    </location>
</feature>
<gene>
    <name evidence="4" type="ORF">JKP88DRAFT_348571</name>
</gene>
<evidence type="ECO:0000313" key="4">
    <source>
        <dbReference type="EMBL" id="KAG5183733.1"/>
    </source>
</evidence>
<evidence type="ECO:0000256" key="2">
    <source>
        <dbReference type="SAM" id="Phobius"/>
    </source>
</evidence>
<protein>
    <submittedName>
        <fullName evidence="4">Uncharacterized protein</fullName>
    </submittedName>
</protein>
<keyword evidence="5" id="KW-1185">Reference proteome</keyword>
<proteinExistence type="predicted"/>
<keyword evidence="3" id="KW-0732">Signal</keyword>
<feature type="chain" id="PRO_5033047886" evidence="3">
    <location>
        <begin position="23"/>
        <end position="401"/>
    </location>
</feature>
<evidence type="ECO:0000256" key="3">
    <source>
        <dbReference type="SAM" id="SignalP"/>
    </source>
</evidence>
<sequence length="401" mass="42136">MTLRMLWYRAACLLVLATLGNAVTCTNSSAVAVPGYKLALTSTSVYELGAIGDYAPPSTTFTEVVTDYAAVSLPWAFNFLGVEYSTVYISRDGFVSFDALSVGAATSGPTSVVPSVVAPSNAIFAFWSNLVYPASSSTYRPRTQYEMADSDTFIVSWFSTETLLEPAGTFELVLHKNGNFDINLSSMAYHFDVEGTNNSLVGWQSQVSSKCICGPSCTASSAESTKGTCDNLFSGTYNWAFSLSATLQYTYGPDCMSGGDLAGKSSSTVMIAAGGACGAGLVLSLLLMFLMYRRIQRRRRAREDAEAEVRRLARLAALDKKSDWDEVGDFRTLGDLTPLETPVSSGETPTGNEGKGRGSGGSGGGSGGGSSGGGDAEEGAAGERTSLTDVPLHMRSDSGGV</sequence>
<dbReference type="AlphaFoldDB" id="A0A835YZP9"/>
<dbReference type="EMBL" id="JAFCMP010000190">
    <property type="protein sequence ID" value="KAG5183733.1"/>
    <property type="molecule type" value="Genomic_DNA"/>
</dbReference>
<evidence type="ECO:0000256" key="1">
    <source>
        <dbReference type="SAM" id="MobiDB-lite"/>
    </source>
</evidence>
<feature type="region of interest" description="Disordered" evidence="1">
    <location>
        <begin position="333"/>
        <end position="401"/>
    </location>
</feature>
<dbReference type="Proteomes" id="UP000664859">
    <property type="component" value="Unassembled WGS sequence"/>
</dbReference>
<keyword evidence="2" id="KW-1133">Transmembrane helix</keyword>